<gene>
    <name evidence="1" type="primary">cadA</name>
    <name evidence="1" type="ORF">CS063_13670</name>
</gene>
<organism evidence="1 2">
    <name type="scientific">Sporanaerobium hydrogeniformans</name>
    <dbReference type="NCBI Taxonomy" id="3072179"/>
    <lineage>
        <taxon>Bacteria</taxon>
        <taxon>Bacillati</taxon>
        <taxon>Bacillota</taxon>
        <taxon>Clostridia</taxon>
        <taxon>Lachnospirales</taxon>
        <taxon>Lachnospiraceae</taxon>
        <taxon>Sporanaerobium</taxon>
    </lineage>
</organism>
<comment type="caution">
    <text evidence="1">The sequence shown here is derived from an EMBL/GenBank/DDBJ whole genome shotgun (WGS) entry which is preliminary data.</text>
</comment>
<sequence>MRYEYEILNLNCAHCANKIEEKLRGSNQFEAVTLNFMLKKLTLEVRQQVDKEELRGYIQGIVDDIERGVEIIYPKGKQQVALEQDDSQEHSHSPIHRELISLVASISLLLLGSVLKQDIFMIVAYGVVGYDVIWQAIKNLLKGRMLDENFLMTLATVAAFIIGEYPEAVAVMIFYKIGEYLQGRAVDYSTRQIEKAMDIRPDFARVIREKVLTVHPKEVKREEIIEVRPGEKIPLDGIVIKGMGTLDTSMLTGESLPVQVTVGDQVLSGSINQNSLLEVRVTEVFETSTVSKILELIQSASSKKSHSEQFITKFAKWYTPLVVLGALLVAIIPSIITGDIEHWVYTSIVFLVISCPCALVVSVPLGFFGGIGAASKQGVLVKGSNYLEELNAIDTIVLDKTGTITKGSFDVTHILVKEGSEEEILRLAAQLESLSNHPIARSIVKAYGKEKLEGLKVSDYEEVSGQGLVGKVKGESLLVGNEKLMKAHNLSVMDTNELGSRVHVAKNGRYLGCIIVADQVKEDSEKAIKALKARGIKKIIMLTGDRKEFAEYIGKQVGVDKVYAGLLPQDKVRHLEKELEEGKVAFVGDGINDAPVLARADIGIAMGGVGSDAAIEAADVVLMTDSLSSIGDVLDVAKRTRRVVTQNIIFALGIKVLILLLGLIGIANMWLAVFADVGVSLLAVINSMRILGKHQGFFIEALKKH</sequence>
<reference evidence="1" key="1">
    <citation type="submission" date="2017-10" db="EMBL/GenBank/DDBJ databases">
        <title>Genome sequence of cellulolytic Lachnospiraceae bacterium XHS1971 isolated from hotspring sediment.</title>
        <authorList>
            <person name="Vasudevan G."/>
            <person name="Joshi A.J."/>
            <person name="Hivarkar S."/>
            <person name="Lanjekar V.B."/>
            <person name="Dhakephalkar P.K."/>
            <person name="Dagar S."/>
        </authorList>
    </citation>
    <scope>NUCLEOTIDE SEQUENCE</scope>
    <source>
        <strain evidence="1">XHS1971</strain>
    </source>
</reference>
<evidence type="ECO:0000313" key="1">
    <source>
        <dbReference type="EMBL" id="PHV69881.1"/>
    </source>
</evidence>
<dbReference type="EMBL" id="PEDL01000017">
    <property type="protein sequence ID" value="PHV69881.1"/>
    <property type="molecule type" value="Genomic_DNA"/>
</dbReference>
<evidence type="ECO:0000313" key="2">
    <source>
        <dbReference type="Proteomes" id="UP000224460"/>
    </source>
</evidence>
<protein>
    <submittedName>
        <fullName evidence="1">Cadmium-translocating P-type ATPase</fullName>
    </submittedName>
</protein>
<dbReference type="Proteomes" id="UP000224460">
    <property type="component" value="Unassembled WGS sequence"/>
</dbReference>
<accession>A0AC61DAV6</accession>
<proteinExistence type="predicted"/>
<name>A0AC61DAV6_9FIRM</name>
<keyword evidence="2" id="KW-1185">Reference proteome</keyword>